<name>A0A382EUY5_9ZZZZ</name>
<gene>
    <name evidence="1" type="ORF">METZ01_LOCUS207450</name>
</gene>
<accession>A0A382EUY5</accession>
<reference evidence="1" key="1">
    <citation type="submission" date="2018-05" db="EMBL/GenBank/DDBJ databases">
        <authorList>
            <person name="Lanie J.A."/>
            <person name="Ng W.-L."/>
            <person name="Kazmierczak K.M."/>
            <person name="Andrzejewski T.M."/>
            <person name="Davidsen T.M."/>
            <person name="Wayne K.J."/>
            <person name="Tettelin H."/>
            <person name="Glass J.I."/>
            <person name="Rusch D."/>
            <person name="Podicherti R."/>
            <person name="Tsui H.-C.T."/>
            <person name="Winkler M.E."/>
        </authorList>
    </citation>
    <scope>NUCLEOTIDE SEQUENCE</scope>
</reference>
<proteinExistence type="predicted"/>
<protein>
    <submittedName>
        <fullName evidence="1">Uncharacterized protein</fullName>
    </submittedName>
</protein>
<feature type="non-terminal residue" evidence="1">
    <location>
        <position position="51"/>
    </location>
</feature>
<feature type="non-terminal residue" evidence="1">
    <location>
        <position position="1"/>
    </location>
</feature>
<evidence type="ECO:0000313" key="1">
    <source>
        <dbReference type="EMBL" id="SVB54596.1"/>
    </source>
</evidence>
<dbReference type="AlphaFoldDB" id="A0A382EUY5"/>
<sequence>ASIPANSRTWFAARAARRSRACTNWRRAACAAHSSTPCERRRSGPSSLGWN</sequence>
<organism evidence="1">
    <name type="scientific">marine metagenome</name>
    <dbReference type="NCBI Taxonomy" id="408172"/>
    <lineage>
        <taxon>unclassified sequences</taxon>
        <taxon>metagenomes</taxon>
        <taxon>ecological metagenomes</taxon>
    </lineage>
</organism>
<dbReference type="EMBL" id="UINC01046499">
    <property type="protein sequence ID" value="SVB54596.1"/>
    <property type="molecule type" value="Genomic_DNA"/>
</dbReference>